<dbReference type="RefSeq" id="WP_313723595.1">
    <property type="nucleotide sequence ID" value="NZ_CP134876.1"/>
</dbReference>
<dbReference type="Proteomes" id="UP001303001">
    <property type="component" value="Chromosome"/>
</dbReference>
<dbReference type="EMBL" id="CP134876">
    <property type="protein sequence ID" value="WNM41692.1"/>
    <property type="molecule type" value="Genomic_DNA"/>
</dbReference>
<evidence type="ECO:0000313" key="2">
    <source>
        <dbReference type="Proteomes" id="UP001303001"/>
    </source>
</evidence>
<keyword evidence="2" id="KW-1185">Reference proteome</keyword>
<sequence>MTVDLKIFFDPSIVSETAYTVGADDQPQGCQADGQPAVGLSGV</sequence>
<proteinExistence type="predicted"/>
<organism evidence="1 2">
    <name type="scientific">Micromonospora halotolerans</name>
    <dbReference type="NCBI Taxonomy" id="709879"/>
    <lineage>
        <taxon>Bacteria</taxon>
        <taxon>Bacillati</taxon>
        <taxon>Actinomycetota</taxon>
        <taxon>Actinomycetes</taxon>
        <taxon>Micromonosporales</taxon>
        <taxon>Micromonosporaceae</taxon>
        <taxon>Micromonospora</taxon>
    </lineage>
</organism>
<name>A0ABZ0A2P3_9ACTN</name>
<evidence type="ECO:0000313" key="1">
    <source>
        <dbReference type="EMBL" id="WNM41692.1"/>
    </source>
</evidence>
<reference evidence="1 2" key="1">
    <citation type="submission" date="2023-09" db="EMBL/GenBank/DDBJ databases">
        <title>Micromonospora halotolerans DSM 45598 genome sequence.</title>
        <authorList>
            <person name="Mo P."/>
        </authorList>
    </citation>
    <scope>NUCLEOTIDE SEQUENCE [LARGE SCALE GENOMIC DNA]</scope>
    <source>
        <strain evidence="1 2">DSM 45598</strain>
    </source>
</reference>
<protein>
    <submittedName>
        <fullName evidence="1">Uncharacterized protein</fullName>
    </submittedName>
</protein>
<accession>A0ABZ0A2P3</accession>
<gene>
    <name evidence="1" type="ORF">RMN56_10265</name>
</gene>